<accession>A0A1R1PPX4</accession>
<organism evidence="13 14">
    <name type="scientific">Zancudomyces culisetae</name>
    <name type="common">Gut fungus</name>
    <name type="synonym">Smittium culisetae</name>
    <dbReference type="NCBI Taxonomy" id="1213189"/>
    <lineage>
        <taxon>Eukaryota</taxon>
        <taxon>Fungi</taxon>
        <taxon>Fungi incertae sedis</taxon>
        <taxon>Zoopagomycota</taxon>
        <taxon>Kickxellomycotina</taxon>
        <taxon>Harpellomycetes</taxon>
        <taxon>Harpellales</taxon>
        <taxon>Legeriomycetaceae</taxon>
        <taxon>Zancudomyces</taxon>
    </lineage>
</organism>
<keyword evidence="4" id="KW-0808">Transferase</keyword>
<feature type="compositionally biased region" description="Basic and acidic residues" evidence="10">
    <location>
        <begin position="69"/>
        <end position="85"/>
    </location>
</feature>
<dbReference type="GO" id="GO:0005524">
    <property type="term" value="F:ATP binding"/>
    <property type="evidence" value="ECO:0007669"/>
    <property type="project" value="UniProtKB-KW"/>
</dbReference>
<dbReference type="InterPro" id="IPR000961">
    <property type="entry name" value="AGC-kinase_C"/>
</dbReference>
<dbReference type="InterPro" id="IPR017892">
    <property type="entry name" value="Pkinase_C"/>
</dbReference>
<dbReference type="GO" id="GO:0035556">
    <property type="term" value="P:intracellular signal transduction"/>
    <property type="evidence" value="ECO:0007669"/>
    <property type="project" value="TreeGrafter"/>
</dbReference>
<gene>
    <name evidence="13" type="ORF">AX774_g3546</name>
</gene>
<evidence type="ECO:0000256" key="9">
    <source>
        <dbReference type="ARBA" id="ARBA00048679"/>
    </source>
</evidence>
<feature type="domain" description="Protein kinase" evidence="11">
    <location>
        <begin position="1"/>
        <end position="349"/>
    </location>
</feature>
<sequence>MFGRYDKPTTRERNYREKEKHGEHRGREAEMELHRYRTRGADTMDVEEMEQRERERYIGKPGYAGEYENGDHVAKGSRERRGTEMQHRYKDGQGVYYEDIAEGADMMQGGRRMNMWGRTRRYLGLNSERESYGAMSALHTLGYVHRDLKPENFMIDGTGHIKLTDFGLSQGQLSRERLKNMKEKLERIKDQEIVYHTCTEKRSFYKAWRRDEMLQAYSIVGSPDYMAPEILYTSIALAKLKENSEPTDPRTQKQRYPQGVGYDYRIDYWSLGCILYEFVAGFAPFTGPKSDDVWRNVYHWEKTFQKPDFETIEARENMTPDTWDMITRLISHADQRMASLEDAQAHEFFRCFDLVRMRENVEPPFVPELESEVDTAYFDDFSSAQNMDLYREVLKKQDDCMSPTASDDRKSGSGTTHTDPSLNLQEPAFNAFAGFTYRHNKLNNRYL</sequence>
<protein>
    <recommendedName>
        <fullName evidence="1">non-specific serine/threonine protein kinase</fullName>
        <ecNumber evidence="1">2.7.11.1</ecNumber>
    </recommendedName>
</protein>
<keyword evidence="2" id="KW-0723">Serine/threonine-protein kinase</keyword>
<dbReference type="EC" id="2.7.11.1" evidence="1"/>
<evidence type="ECO:0000256" key="7">
    <source>
        <dbReference type="ARBA" id="ARBA00022840"/>
    </source>
</evidence>
<dbReference type="InterPro" id="IPR000719">
    <property type="entry name" value="Prot_kinase_dom"/>
</dbReference>
<dbReference type="GO" id="GO:0004674">
    <property type="term" value="F:protein serine/threonine kinase activity"/>
    <property type="evidence" value="ECO:0007669"/>
    <property type="project" value="UniProtKB-KW"/>
</dbReference>
<name>A0A1R1PPX4_ZANCU</name>
<feature type="domain" description="AGC-kinase C-terminal" evidence="12">
    <location>
        <begin position="350"/>
        <end position="447"/>
    </location>
</feature>
<feature type="compositionally biased region" description="Polar residues" evidence="10">
    <location>
        <begin position="412"/>
        <end position="423"/>
    </location>
</feature>
<dbReference type="SMART" id="SM00220">
    <property type="entry name" value="S_TKc"/>
    <property type="match status" value="1"/>
</dbReference>
<dbReference type="PROSITE" id="PS51285">
    <property type="entry name" value="AGC_KINASE_CTER"/>
    <property type="match status" value="1"/>
</dbReference>
<keyword evidence="14" id="KW-1185">Reference proteome</keyword>
<dbReference type="PANTHER" id="PTHR24356:SF417">
    <property type="entry name" value="CELL CYCLE PROTEIN KINASE DBF2-RELATED"/>
    <property type="match status" value="1"/>
</dbReference>
<dbReference type="InterPro" id="IPR008271">
    <property type="entry name" value="Ser/Thr_kinase_AS"/>
</dbReference>
<dbReference type="SUPFAM" id="SSF56112">
    <property type="entry name" value="Protein kinase-like (PK-like)"/>
    <property type="match status" value="1"/>
</dbReference>
<feature type="region of interest" description="Disordered" evidence="10">
    <location>
        <begin position="61"/>
        <end position="85"/>
    </location>
</feature>
<dbReference type="AlphaFoldDB" id="A0A1R1PPX4"/>
<dbReference type="SMART" id="SM00133">
    <property type="entry name" value="S_TK_X"/>
    <property type="match status" value="1"/>
</dbReference>
<dbReference type="Proteomes" id="UP000188320">
    <property type="component" value="Unassembled WGS sequence"/>
</dbReference>
<proteinExistence type="predicted"/>
<evidence type="ECO:0000259" key="11">
    <source>
        <dbReference type="PROSITE" id="PS50011"/>
    </source>
</evidence>
<evidence type="ECO:0000256" key="8">
    <source>
        <dbReference type="ARBA" id="ARBA00047899"/>
    </source>
</evidence>
<evidence type="ECO:0000256" key="3">
    <source>
        <dbReference type="ARBA" id="ARBA00022553"/>
    </source>
</evidence>
<keyword evidence="7" id="KW-0067">ATP-binding</keyword>
<dbReference type="GO" id="GO:0005816">
    <property type="term" value="C:spindle pole body"/>
    <property type="evidence" value="ECO:0007669"/>
    <property type="project" value="TreeGrafter"/>
</dbReference>
<evidence type="ECO:0000256" key="4">
    <source>
        <dbReference type="ARBA" id="ARBA00022679"/>
    </source>
</evidence>
<comment type="caution">
    <text evidence="13">The sequence shown here is derived from an EMBL/GenBank/DDBJ whole genome shotgun (WGS) entry which is preliminary data.</text>
</comment>
<dbReference type="InterPro" id="IPR011009">
    <property type="entry name" value="Kinase-like_dom_sf"/>
</dbReference>
<dbReference type="PROSITE" id="PS00108">
    <property type="entry name" value="PROTEIN_KINASE_ST"/>
    <property type="match status" value="1"/>
</dbReference>
<dbReference type="PROSITE" id="PS50011">
    <property type="entry name" value="PROTEIN_KINASE_DOM"/>
    <property type="match status" value="1"/>
</dbReference>
<dbReference type="Pfam" id="PF00433">
    <property type="entry name" value="Pkinase_C"/>
    <property type="match status" value="1"/>
</dbReference>
<evidence type="ECO:0000313" key="13">
    <source>
        <dbReference type="EMBL" id="OMH82953.1"/>
    </source>
</evidence>
<dbReference type="OrthoDB" id="18472at2759"/>
<reference evidence="14" key="1">
    <citation type="submission" date="2017-01" db="EMBL/GenBank/DDBJ databases">
        <authorList>
            <person name="Wang Y."/>
            <person name="White M."/>
            <person name="Kvist S."/>
            <person name="Moncalvo J.-M."/>
        </authorList>
    </citation>
    <scope>NUCLEOTIDE SEQUENCE [LARGE SCALE GENOMIC DNA]</scope>
    <source>
        <strain evidence="14">COL-18-3</strain>
    </source>
</reference>
<dbReference type="GO" id="GO:0106310">
    <property type="term" value="F:protein serine kinase activity"/>
    <property type="evidence" value="ECO:0007669"/>
    <property type="project" value="RHEA"/>
</dbReference>
<evidence type="ECO:0000259" key="12">
    <source>
        <dbReference type="PROSITE" id="PS51285"/>
    </source>
</evidence>
<keyword evidence="3" id="KW-0597">Phosphoprotein</keyword>
<feature type="region of interest" description="Disordered" evidence="10">
    <location>
        <begin position="400"/>
        <end position="423"/>
    </location>
</feature>
<evidence type="ECO:0000256" key="2">
    <source>
        <dbReference type="ARBA" id="ARBA00022527"/>
    </source>
</evidence>
<dbReference type="Gene3D" id="1.10.510.10">
    <property type="entry name" value="Transferase(Phosphotransferase) domain 1"/>
    <property type="match status" value="1"/>
</dbReference>
<feature type="region of interest" description="Disordered" evidence="10">
    <location>
        <begin position="1"/>
        <end position="40"/>
    </location>
</feature>
<keyword evidence="5" id="KW-0547">Nucleotide-binding</keyword>
<comment type="catalytic activity">
    <reaction evidence="9">
        <text>L-seryl-[protein] + ATP = O-phospho-L-seryl-[protein] + ADP + H(+)</text>
        <dbReference type="Rhea" id="RHEA:17989"/>
        <dbReference type="Rhea" id="RHEA-COMP:9863"/>
        <dbReference type="Rhea" id="RHEA-COMP:11604"/>
        <dbReference type="ChEBI" id="CHEBI:15378"/>
        <dbReference type="ChEBI" id="CHEBI:29999"/>
        <dbReference type="ChEBI" id="CHEBI:30616"/>
        <dbReference type="ChEBI" id="CHEBI:83421"/>
        <dbReference type="ChEBI" id="CHEBI:456216"/>
        <dbReference type="EC" id="2.7.11.1"/>
    </reaction>
</comment>
<evidence type="ECO:0000313" key="14">
    <source>
        <dbReference type="Proteomes" id="UP000188320"/>
    </source>
</evidence>
<evidence type="ECO:0000256" key="1">
    <source>
        <dbReference type="ARBA" id="ARBA00012513"/>
    </source>
</evidence>
<dbReference type="InterPro" id="IPR050236">
    <property type="entry name" value="Ser_Thr_kinase_AGC"/>
</dbReference>
<comment type="catalytic activity">
    <reaction evidence="8">
        <text>L-threonyl-[protein] + ATP = O-phospho-L-threonyl-[protein] + ADP + H(+)</text>
        <dbReference type="Rhea" id="RHEA:46608"/>
        <dbReference type="Rhea" id="RHEA-COMP:11060"/>
        <dbReference type="Rhea" id="RHEA-COMP:11605"/>
        <dbReference type="ChEBI" id="CHEBI:15378"/>
        <dbReference type="ChEBI" id="CHEBI:30013"/>
        <dbReference type="ChEBI" id="CHEBI:30616"/>
        <dbReference type="ChEBI" id="CHEBI:61977"/>
        <dbReference type="ChEBI" id="CHEBI:456216"/>
        <dbReference type="EC" id="2.7.11.1"/>
    </reaction>
</comment>
<dbReference type="Pfam" id="PF00069">
    <property type="entry name" value="Pkinase"/>
    <property type="match status" value="2"/>
</dbReference>
<evidence type="ECO:0000256" key="5">
    <source>
        <dbReference type="ARBA" id="ARBA00022741"/>
    </source>
</evidence>
<evidence type="ECO:0000256" key="6">
    <source>
        <dbReference type="ARBA" id="ARBA00022777"/>
    </source>
</evidence>
<dbReference type="PANTHER" id="PTHR24356">
    <property type="entry name" value="SERINE/THREONINE-PROTEIN KINASE"/>
    <property type="match status" value="1"/>
</dbReference>
<dbReference type="EMBL" id="LSSK01000553">
    <property type="protein sequence ID" value="OMH82953.1"/>
    <property type="molecule type" value="Genomic_DNA"/>
</dbReference>
<evidence type="ECO:0000256" key="10">
    <source>
        <dbReference type="SAM" id="MobiDB-lite"/>
    </source>
</evidence>
<keyword evidence="6 13" id="KW-0418">Kinase</keyword>